<dbReference type="AlphaFoldDB" id="A0A1G1W991"/>
<dbReference type="Proteomes" id="UP000177103">
    <property type="component" value="Unassembled WGS sequence"/>
</dbReference>
<comment type="caution">
    <text evidence="2">The sequence shown here is derived from an EMBL/GenBank/DDBJ whole genome shotgun (WGS) entry which is preliminary data.</text>
</comment>
<proteinExistence type="predicted"/>
<accession>A0A1G1W991</accession>
<gene>
    <name evidence="2" type="ORF">A2Y57_04205</name>
</gene>
<name>A0A1G1W991_9BACT</name>
<evidence type="ECO:0000256" key="1">
    <source>
        <dbReference type="SAM" id="Phobius"/>
    </source>
</evidence>
<keyword evidence="1" id="KW-0472">Membrane</keyword>
<keyword evidence="1" id="KW-1133">Transmembrane helix</keyword>
<keyword evidence="1" id="KW-0812">Transmembrane</keyword>
<reference evidence="2 3" key="1">
    <citation type="journal article" date="2016" name="Nat. Commun.">
        <title>Thousands of microbial genomes shed light on interconnected biogeochemical processes in an aquifer system.</title>
        <authorList>
            <person name="Anantharaman K."/>
            <person name="Brown C.T."/>
            <person name="Hug L.A."/>
            <person name="Sharon I."/>
            <person name="Castelle C.J."/>
            <person name="Probst A.J."/>
            <person name="Thomas B.C."/>
            <person name="Singh A."/>
            <person name="Wilkins M.J."/>
            <person name="Karaoz U."/>
            <person name="Brodie E.L."/>
            <person name="Williams K.H."/>
            <person name="Hubbard S.S."/>
            <person name="Banfield J.F."/>
        </authorList>
    </citation>
    <scope>NUCLEOTIDE SEQUENCE [LARGE SCALE GENOMIC DNA]</scope>
</reference>
<protein>
    <submittedName>
        <fullName evidence="2">Uncharacterized protein</fullName>
    </submittedName>
</protein>
<dbReference type="EMBL" id="MHCQ01000030">
    <property type="protein sequence ID" value="OGY24258.1"/>
    <property type="molecule type" value="Genomic_DNA"/>
</dbReference>
<evidence type="ECO:0000313" key="2">
    <source>
        <dbReference type="EMBL" id="OGY24258.1"/>
    </source>
</evidence>
<feature type="transmembrane region" description="Helical" evidence="1">
    <location>
        <begin position="29"/>
        <end position="62"/>
    </location>
</feature>
<organism evidence="2 3">
    <name type="scientific">Candidatus Woykebacteria bacterium RBG_13_40_7b</name>
    <dbReference type="NCBI Taxonomy" id="1802594"/>
    <lineage>
        <taxon>Bacteria</taxon>
        <taxon>Candidatus Woykeibacteriota</taxon>
    </lineage>
</organism>
<sequence length="63" mass="7433">MEQLNAGKNLARYIEMKRRRRHYFEALKWAIWGTFIIFVVLPILAVVAIVTLFLAAYLVAIYF</sequence>
<evidence type="ECO:0000313" key="3">
    <source>
        <dbReference type="Proteomes" id="UP000177103"/>
    </source>
</evidence>